<accession>A0A974DWE4</accession>
<keyword evidence="1" id="KW-1133">Transmembrane helix</keyword>
<sequence length="71" mass="7937">MHFPLTLPLLIQSSANITLQLSHVKIYVALQNMCLLCLIPVIWIVLSPTNKGQKCNQVRAIQFIQVAPVLV</sequence>
<dbReference type="Proteomes" id="UP000694892">
    <property type="component" value="Chromosome 1S"/>
</dbReference>
<keyword evidence="1" id="KW-0472">Membrane</keyword>
<keyword evidence="1" id="KW-0812">Transmembrane</keyword>
<feature type="transmembrane region" description="Helical" evidence="1">
    <location>
        <begin position="25"/>
        <end position="46"/>
    </location>
</feature>
<dbReference type="EMBL" id="CM004467">
    <property type="protein sequence ID" value="OCT98745.1"/>
    <property type="molecule type" value="Genomic_DNA"/>
</dbReference>
<gene>
    <name evidence="2" type="ORF">XELAEV_18010979mg</name>
</gene>
<evidence type="ECO:0000313" key="3">
    <source>
        <dbReference type="Proteomes" id="UP000694892"/>
    </source>
</evidence>
<reference evidence="3" key="1">
    <citation type="journal article" date="2016" name="Nature">
        <title>Genome evolution in the allotetraploid frog Xenopus laevis.</title>
        <authorList>
            <person name="Session A.M."/>
            <person name="Uno Y."/>
            <person name="Kwon T."/>
            <person name="Chapman J.A."/>
            <person name="Toyoda A."/>
            <person name="Takahashi S."/>
            <person name="Fukui A."/>
            <person name="Hikosaka A."/>
            <person name="Suzuki A."/>
            <person name="Kondo M."/>
            <person name="van Heeringen S.J."/>
            <person name="Quigley I."/>
            <person name="Heinz S."/>
            <person name="Ogino H."/>
            <person name="Ochi H."/>
            <person name="Hellsten U."/>
            <person name="Lyons J.B."/>
            <person name="Simakov O."/>
            <person name="Putnam N."/>
            <person name="Stites J."/>
            <person name="Kuroki Y."/>
            <person name="Tanaka T."/>
            <person name="Michiue T."/>
            <person name="Watanabe M."/>
            <person name="Bogdanovic O."/>
            <person name="Lister R."/>
            <person name="Georgiou G."/>
            <person name="Paranjpe S.S."/>
            <person name="van Kruijsbergen I."/>
            <person name="Shu S."/>
            <person name="Carlson J."/>
            <person name="Kinoshita T."/>
            <person name="Ohta Y."/>
            <person name="Mawaribuchi S."/>
            <person name="Jenkins J."/>
            <person name="Grimwood J."/>
            <person name="Schmutz J."/>
            <person name="Mitros T."/>
            <person name="Mozaffari S.V."/>
            <person name="Suzuki Y."/>
            <person name="Haramoto Y."/>
            <person name="Yamamoto T.S."/>
            <person name="Takagi C."/>
            <person name="Heald R."/>
            <person name="Miller K."/>
            <person name="Haudenschild C."/>
            <person name="Kitzman J."/>
            <person name="Nakayama T."/>
            <person name="Izutsu Y."/>
            <person name="Robert J."/>
            <person name="Fortriede J."/>
            <person name="Burns K."/>
            <person name="Lotay V."/>
            <person name="Karimi K."/>
            <person name="Yasuoka Y."/>
            <person name="Dichmann D.S."/>
            <person name="Flajnik M.F."/>
            <person name="Houston D.W."/>
            <person name="Shendure J."/>
            <person name="DuPasquier L."/>
            <person name="Vize P.D."/>
            <person name="Zorn A.M."/>
            <person name="Ito M."/>
            <person name="Marcotte E.M."/>
            <person name="Wallingford J.B."/>
            <person name="Ito Y."/>
            <person name="Asashima M."/>
            <person name="Ueno N."/>
            <person name="Matsuda Y."/>
            <person name="Veenstra G.J."/>
            <person name="Fujiyama A."/>
            <person name="Harland R.M."/>
            <person name="Taira M."/>
            <person name="Rokhsar D.S."/>
        </authorList>
    </citation>
    <scope>NUCLEOTIDE SEQUENCE [LARGE SCALE GENOMIC DNA]</scope>
    <source>
        <strain evidence="3">J</strain>
    </source>
</reference>
<dbReference type="AlphaFoldDB" id="A0A974DWE4"/>
<name>A0A974DWE4_XENLA</name>
<organism evidence="2 3">
    <name type="scientific">Xenopus laevis</name>
    <name type="common">African clawed frog</name>
    <dbReference type="NCBI Taxonomy" id="8355"/>
    <lineage>
        <taxon>Eukaryota</taxon>
        <taxon>Metazoa</taxon>
        <taxon>Chordata</taxon>
        <taxon>Craniata</taxon>
        <taxon>Vertebrata</taxon>
        <taxon>Euteleostomi</taxon>
        <taxon>Amphibia</taxon>
        <taxon>Batrachia</taxon>
        <taxon>Anura</taxon>
        <taxon>Pipoidea</taxon>
        <taxon>Pipidae</taxon>
        <taxon>Xenopodinae</taxon>
        <taxon>Xenopus</taxon>
        <taxon>Xenopus</taxon>
    </lineage>
</organism>
<protein>
    <submittedName>
        <fullName evidence="2">Uncharacterized protein</fullName>
    </submittedName>
</protein>
<proteinExistence type="predicted"/>
<evidence type="ECO:0000256" key="1">
    <source>
        <dbReference type="SAM" id="Phobius"/>
    </source>
</evidence>
<evidence type="ECO:0000313" key="2">
    <source>
        <dbReference type="EMBL" id="OCT98745.1"/>
    </source>
</evidence>